<gene>
    <name evidence="1" type="ORF">G6M90_00g061640</name>
</gene>
<dbReference type="EMBL" id="CP058934">
    <property type="protein sequence ID" value="QLI69372.1"/>
    <property type="molecule type" value="Genomic_DNA"/>
</dbReference>
<organism evidence="1 2">
    <name type="scientific">Metarhizium brunneum</name>
    <dbReference type="NCBI Taxonomy" id="500148"/>
    <lineage>
        <taxon>Eukaryota</taxon>
        <taxon>Fungi</taxon>
        <taxon>Dikarya</taxon>
        <taxon>Ascomycota</taxon>
        <taxon>Pezizomycotina</taxon>
        <taxon>Sordariomycetes</taxon>
        <taxon>Hypocreomycetidae</taxon>
        <taxon>Hypocreales</taxon>
        <taxon>Clavicipitaceae</taxon>
        <taxon>Metarhizium</taxon>
    </lineage>
</organism>
<dbReference type="RefSeq" id="XP_014542707.1">
    <property type="nucleotide sequence ID" value="XM_014687221.1"/>
</dbReference>
<reference evidence="1 2" key="1">
    <citation type="submission" date="2020-07" db="EMBL/GenBank/DDBJ databases">
        <title>Telomere length de novo assembly of all 7 chromosomes of the fungus, Metarhizium brunneum, using a novel assembly pipeline.</title>
        <authorList>
            <person name="Saud z."/>
            <person name="Kortsinoglou A."/>
            <person name="Kouvelis V.N."/>
            <person name="Butt T.M."/>
        </authorList>
    </citation>
    <scope>NUCLEOTIDE SEQUENCE [LARGE SCALE GENOMIC DNA]</scope>
    <source>
        <strain evidence="1 2">4556</strain>
    </source>
</reference>
<sequence>MQIFVASLQAVNLLILSPVDEGHLCGWDSFQASPAASPGSVASRLFIASRGIGTPWVIKNIPQHPKVLAA</sequence>
<proteinExistence type="predicted"/>
<dbReference type="KEGG" id="mbrn:26244656"/>
<protein>
    <submittedName>
        <fullName evidence="1">Uncharacterized protein</fullName>
    </submittedName>
</protein>
<accession>A0A7D5UZJ5</accession>
<dbReference type="AlphaFoldDB" id="A0A7D5UZJ5"/>
<dbReference type="GeneID" id="26244656"/>
<dbReference type="Proteomes" id="UP000510686">
    <property type="component" value="Chromosome 3"/>
</dbReference>
<evidence type="ECO:0000313" key="2">
    <source>
        <dbReference type="Proteomes" id="UP000510686"/>
    </source>
</evidence>
<dbReference type="OrthoDB" id="4960116at2759"/>
<evidence type="ECO:0000313" key="1">
    <source>
        <dbReference type="EMBL" id="QLI69372.1"/>
    </source>
</evidence>
<name>A0A7D5UZJ5_9HYPO</name>
<keyword evidence="2" id="KW-1185">Reference proteome</keyword>